<dbReference type="EnsemblProtists" id="Phyra93825">
    <property type="protein sequence ID" value="Phyra93825"/>
    <property type="gene ID" value="Phyra93825"/>
</dbReference>
<dbReference type="InterPro" id="IPR036116">
    <property type="entry name" value="FN3_sf"/>
</dbReference>
<dbReference type="PROSITE" id="PS50853">
    <property type="entry name" value="FN3"/>
    <property type="match status" value="1"/>
</dbReference>
<evidence type="ECO:0000313" key="3">
    <source>
        <dbReference type="Proteomes" id="UP000005238"/>
    </source>
</evidence>
<dbReference type="eggNOG" id="ENOG502QVDY">
    <property type="taxonomic scope" value="Eukaryota"/>
</dbReference>
<proteinExistence type="predicted"/>
<evidence type="ECO:0000259" key="1">
    <source>
        <dbReference type="PROSITE" id="PS50853"/>
    </source>
</evidence>
<organism evidence="2 3">
    <name type="scientific">Phytophthora ramorum</name>
    <name type="common">Sudden oak death agent</name>
    <dbReference type="NCBI Taxonomy" id="164328"/>
    <lineage>
        <taxon>Eukaryota</taxon>
        <taxon>Sar</taxon>
        <taxon>Stramenopiles</taxon>
        <taxon>Oomycota</taxon>
        <taxon>Peronosporomycetes</taxon>
        <taxon>Peronosporales</taxon>
        <taxon>Peronosporaceae</taxon>
        <taxon>Phytophthora</taxon>
    </lineage>
</organism>
<dbReference type="VEuPathDB" id="FungiDB:KRP22_212"/>
<dbReference type="SUPFAM" id="SSF49265">
    <property type="entry name" value="Fibronectin type III"/>
    <property type="match status" value="1"/>
</dbReference>
<dbReference type="PANTHER" id="PTHR33487">
    <property type="entry name" value="CILIA- AND FLAGELLA-ASSOCIATED PROTEIN 54"/>
    <property type="match status" value="1"/>
</dbReference>
<accession>H3HB76</accession>
<dbReference type="InterPro" id="IPR013783">
    <property type="entry name" value="Ig-like_fold"/>
</dbReference>
<dbReference type="InParanoid" id="H3HB76"/>
<dbReference type="Pfam" id="PF14858">
    <property type="entry name" value="CFAP54_N"/>
    <property type="match status" value="1"/>
</dbReference>
<feature type="domain" description="Fibronectin type-III" evidence="1">
    <location>
        <begin position="487"/>
        <end position="599"/>
    </location>
</feature>
<sequence>MTKKGGERSRIQSERATKDSALGGGEVVVDQFTREFAALLQLTREKHAKQLTTESFGGIRDDATNSRQEVAFFGDITQKLVPLVDKLMQATPDQISTAKKVELLLVFGDKFYHVQEFQAASVHHGVLGRILSATASTTPKRSRLEGQAYVRSLFGAAMSCFHIQKRSDRFVKHPGRLEKMMEALTFLRLGMETTVAMERQYSGQFSWLTLNGSVLLYSIAKPLQALGFSREVVAYLKWSLLAMESAVALSTTKYLMWRLQLGSAICDCYDDLALKEAVKAHQHTKSAVACAAYLQQAVQRLRKEEELDMPLPGDVQRTLAQAETSSAMLVARANASAAHQPLTRNMIAAAFPAAVQNCVLHGDGAIPRTNPELMTSVALQIWREFVLPMLKELDATEPSQFSKPLIYCFTVNSHFSSVAGPDAGFGSTASLSKVSFTCSISNRSDPNAQNDVAMGNINERDHLIDHEEEKLCRQLMAIPEQDLESEVPAPPIVISRSSSAITVKVVEYHPSIPSLRKKRVLYYMIFAKPAGAGTAVSTNSNLLAGTASPVYPPRLHVTISGLLPNESYVFAVAAFDSKHELIHSIGETSEPVVALNPLPLAMCYGYLAKACYDVQLATRANKAATYLYNAVVSHDCDGRPSWMANPFYRQALKRDAVARFPVPILNLCIQALLILCHNEPGDLERDGKLVTSSDLDAHSLAGTQTKALEDSRKIAMAIEIACATDNQEAIHVLCFKGYRFLLPLLHLKGSCDGITFAALVTFYQALHVIPSEKWDVETRSICARKDTTKEQIKLNPTVL</sequence>
<name>H3HB76_PHYRM</name>
<dbReference type="InterPro" id="IPR027912">
    <property type="entry name" value="CFAP54"/>
</dbReference>
<dbReference type="STRING" id="164328.H3HB76"/>
<dbReference type="PANTHER" id="PTHR33487:SF1">
    <property type="entry name" value="CILIA- AND FLAGELLA-ASSOCIATED PROTEIN 54"/>
    <property type="match status" value="1"/>
</dbReference>
<dbReference type="VEuPathDB" id="FungiDB:KRP23_7800"/>
<reference evidence="3" key="1">
    <citation type="journal article" date="2006" name="Science">
        <title>Phytophthora genome sequences uncover evolutionary origins and mechanisms of pathogenesis.</title>
        <authorList>
            <person name="Tyler B.M."/>
            <person name="Tripathy S."/>
            <person name="Zhang X."/>
            <person name="Dehal P."/>
            <person name="Jiang R.H."/>
            <person name="Aerts A."/>
            <person name="Arredondo F.D."/>
            <person name="Baxter L."/>
            <person name="Bensasson D."/>
            <person name="Beynon J.L."/>
            <person name="Chapman J."/>
            <person name="Damasceno C.M."/>
            <person name="Dorrance A.E."/>
            <person name="Dou D."/>
            <person name="Dickerman A.W."/>
            <person name="Dubchak I.L."/>
            <person name="Garbelotto M."/>
            <person name="Gijzen M."/>
            <person name="Gordon S.G."/>
            <person name="Govers F."/>
            <person name="Grunwald N.J."/>
            <person name="Huang W."/>
            <person name="Ivors K.L."/>
            <person name="Jones R.W."/>
            <person name="Kamoun S."/>
            <person name="Krampis K."/>
            <person name="Lamour K.H."/>
            <person name="Lee M.K."/>
            <person name="McDonald W.H."/>
            <person name="Medina M."/>
            <person name="Meijer H.J."/>
            <person name="Nordberg E.K."/>
            <person name="Maclean D.J."/>
            <person name="Ospina-Giraldo M.D."/>
            <person name="Morris P.F."/>
            <person name="Phuntumart V."/>
            <person name="Putnam N.H."/>
            <person name="Rash S."/>
            <person name="Rose J.K."/>
            <person name="Sakihama Y."/>
            <person name="Salamov A.A."/>
            <person name="Savidor A."/>
            <person name="Scheuring C.F."/>
            <person name="Smith B.M."/>
            <person name="Sobral B.W."/>
            <person name="Terry A."/>
            <person name="Torto-Alalibo T.A."/>
            <person name="Win J."/>
            <person name="Xu Z."/>
            <person name="Zhang H."/>
            <person name="Grigoriev I.V."/>
            <person name="Rokhsar D.S."/>
            <person name="Boore J.L."/>
        </authorList>
    </citation>
    <scope>NUCLEOTIDE SEQUENCE [LARGE SCALE GENOMIC DNA]</scope>
    <source>
        <strain evidence="3">Pr102</strain>
    </source>
</reference>
<keyword evidence="3" id="KW-1185">Reference proteome</keyword>
<dbReference type="InterPro" id="IPR003961">
    <property type="entry name" value="FN3_dom"/>
</dbReference>
<evidence type="ECO:0000313" key="2">
    <source>
        <dbReference type="EnsemblProtists" id="Phyra93825"/>
    </source>
</evidence>
<dbReference type="HOGENOM" id="CLU_352153_0_0_1"/>
<dbReference type="CDD" id="cd00063">
    <property type="entry name" value="FN3"/>
    <property type="match status" value="1"/>
</dbReference>
<dbReference type="EMBL" id="DS566005">
    <property type="status" value="NOT_ANNOTATED_CDS"/>
    <property type="molecule type" value="Genomic_DNA"/>
</dbReference>
<protein>
    <recommendedName>
        <fullName evidence="1">Fibronectin type-III domain-containing protein</fullName>
    </recommendedName>
</protein>
<dbReference type="Gene3D" id="2.60.40.10">
    <property type="entry name" value="Immunoglobulins"/>
    <property type="match status" value="1"/>
</dbReference>
<dbReference type="Proteomes" id="UP000005238">
    <property type="component" value="Unassembled WGS sequence"/>
</dbReference>
<reference evidence="2" key="2">
    <citation type="submission" date="2015-06" db="UniProtKB">
        <authorList>
            <consortium name="EnsemblProtists"/>
        </authorList>
    </citation>
    <scope>IDENTIFICATION</scope>
    <source>
        <strain evidence="2">Pr102</strain>
    </source>
</reference>
<dbReference type="AlphaFoldDB" id="H3HB76"/>
<dbReference type="VEuPathDB" id="FungiDB:KRP23_7799"/>